<reference evidence="9" key="1">
    <citation type="submission" date="2021-03" db="EMBL/GenBank/DDBJ databases">
        <authorList>
            <person name="Tagirdzhanova G."/>
        </authorList>
    </citation>
    <scope>NUCLEOTIDE SEQUENCE</scope>
</reference>
<organism evidence="9 10">
    <name type="scientific">Imshaugia aleurites</name>
    <dbReference type="NCBI Taxonomy" id="172621"/>
    <lineage>
        <taxon>Eukaryota</taxon>
        <taxon>Fungi</taxon>
        <taxon>Dikarya</taxon>
        <taxon>Ascomycota</taxon>
        <taxon>Pezizomycotina</taxon>
        <taxon>Lecanoromycetes</taxon>
        <taxon>OSLEUM clade</taxon>
        <taxon>Lecanoromycetidae</taxon>
        <taxon>Lecanorales</taxon>
        <taxon>Lecanorineae</taxon>
        <taxon>Parmeliaceae</taxon>
        <taxon>Imshaugia</taxon>
    </lineage>
</organism>
<evidence type="ECO:0000259" key="8">
    <source>
        <dbReference type="PROSITE" id="PS51319"/>
    </source>
</evidence>
<accession>A0A8H3II37</accession>
<feature type="domain" description="TFIIS N-terminal" evidence="8">
    <location>
        <begin position="277"/>
        <end position="354"/>
    </location>
</feature>
<evidence type="ECO:0000256" key="5">
    <source>
        <dbReference type="ARBA" id="ARBA00037992"/>
    </source>
</evidence>
<dbReference type="InterPro" id="IPR017923">
    <property type="entry name" value="TFIIS_N"/>
</dbReference>
<dbReference type="AlphaFoldDB" id="A0A8H3II37"/>
<feature type="compositionally biased region" description="Low complexity" evidence="7">
    <location>
        <begin position="1"/>
        <end position="14"/>
    </location>
</feature>
<dbReference type="PANTHER" id="PTHR46010:SF1">
    <property type="entry name" value="PROTEIN IWS1 HOMOLOG"/>
    <property type="match status" value="1"/>
</dbReference>
<gene>
    <name evidence="9" type="primary">IWS1</name>
    <name evidence="9" type="ORF">IMSHALPRED_007760</name>
</gene>
<feature type="compositionally biased region" description="Basic and acidic residues" evidence="7">
    <location>
        <begin position="100"/>
        <end position="109"/>
    </location>
</feature>
<comment type="caution">
    <text evidence="9">The sequence shown here is derived from an EMBL/GenBank/DDBJ whole genome shotgun (WGS) entry which is preliminary data.</text>
</comment>
<sequence length="456" mass="50720">MSSSPSLSDHSLPLSPEPEVGDDAGDPDGPLEDLEDPPAAPVGNPRADMDDISDNESILSDVDEAQFEDFDPNQIAIEERPAIAVDEDNVKLLGRHKRKRDGEADGEGGKKKKKEGKREKPKKVRKKQDSDDDFSGGQEMEGKRIRKKKPFTEGGEKVRKEKAKVRAATPENEEAMDPEERRRRALDRAMDAALKNPTKRRRRAGEIDLNSMADEEIANLRNRMAEAAELDVTARNAIPPKPAMHKLRLLPEVTALLNRNSREVENAIVDPENNLLESVRFFLEPLSDGSLPAYNIQRELFASLARLPIDKESLISSGIGKVVLFYTKSKKPELSIKRAAERLLGEWTRPILKRSDDYRKRVLASADYDPTAPRQKQSQHLSAAETASQARERALAPPRPNNRARVEVDRKTYSIVPRSGQVAGGMFARPLGASGEDAFRRMKARQAAAAGKGPRR</sequence>
<dbReference type="GO" id="GO:0005634">
    <property type="term" value="C:nucleus"/>
    <property type="evidence" value="ECO:0007669"/>
    <property type="project" value="UniProtKB-SubCell"/>
</dbReference>
<keyword evidence="2" id="KW-0804">Transcription</keyword>
<evidence type="ECO:0000256" key="2">
    <source>
        <dbReference type="ARBA" id="ARBA00023163"/>
    </source>
</evidence>
<evidence type="ECO:0000256" key="1">
    <source>
        <dbReference type="ARBA" id="ARBA00023015"/>
    </source>
</evidence>
<dbReference type="InterPro" id="IPR051037">
    <property type="entry name" value="RNAPII_TF_IWS1"/>
</dbReference>
<keyword evidence="10" id="KW-1185">Reference proteome</keyword>
<dbReference type="PANTHER" id="PTHR46010">
    <property type="entry name" value="PROTEIN IWS1 HOMOLOG"/>
    <property type="match status" value="1"/>
</dbReference>
<name>A0A8H3II37_9LECA</name>
<proteinExistence type="inferred from homology"/>
<feature type="compositionally biased region" description="Basic residues" evidence="7">
    <location>
        <begin position="110"/>
        <end position="126"/>
    </location>
</feature>
<dbReference type="Pfam" id="PF08711">
    <property type="entry name" value="Med26"/>
    <property type="match status" value="1"/>
</dbReference>
<evidence type="ECO:0000256" key="7">
    <source>
        <dbReference type="SAM" id="MobiDB-lite"/>
    </source>
</evidence>
<feature type="region of interest" description="Disordered" evidence="7">
    <location>
        <begin position="365"/>
        <end position="412"/>
    </location>
</feature>
<dbReference type="EMBL" id="CAJPDT010000051">
    <property type="protein sequence ID" value="CAF9928852.1"/>
    <property type="molecule type" value="Genomic_DNA"/>
</dbReference>
<dbReference type="InterPro" id="IPR035441">
    <property type="entry name" value="TFIIS/LEDGF_dom_sf"/>
</dbReference>
<evidence type="ECO:0000256" key="4">
    <source>
        <dbReference type="ARBA" id="ARBA00037349"/>
    </source>
</evidence>
<feature type="compositionally biased region" description="Acidic residues" evidence="7">
    <location>
        <begin position="19"/>
        <end position="36"/>
    </location>
</feature>
<dbReference type="FunFam" id="1.20.930.10:FF:000003">
    <property type="entry name" value="Putative Transcription factor IWS1"/>
    <property type="match status" value="1"/>
</dbReference>
<dbReference type="PROSITE" id="PS51319">
    <property type="entry name" value="TFIIS_N"/>
    <property type="match status" value="1"/>
</dbReference>
<dbReference type="Proteomes" id="UP000664534">
    <property type="component" value="Unassembled WGS sequence"/>
</dbReference>
<feature type="region of interest" description="Disordered" evidence="7">
    <location>
        <begin position="1"/>
        <end position="181"/>
    </location>
</feature>
<keyword evidence="3 6" id="KW-0539">Nucleus</keyword>
<dbReference type="GO" id="GO:0016973">
    <property type="term" value="P:poly(A)+ mRNA export from nucleus"/>
    <property type="evidence" value="ECO:0007669"/>
    <property type="project" value="TreeGrafter"/>
</dbReference>
<keyword evidence="1" id="KW-0805">Transcription regulation</keyword>
<evidence type="ECO:0000313" key="10">
    <source>
        <dbReference type="Proteomes" id="UP000664534"/>
    </source>
</evidence>
<evidence type="ECO:0000256" key="3">
    <source>
        <dbReference type="ARBA" id="ARBA00023242"/>
    </source>
</evidence>
<feature type="compositionally biased region" description="Basic and acidic residues" evidence="7">
    <location>
        <begin position="150"/>
        <end position="159"/>
    </location>
</feature>
<protein>
    <submittedName>
        <fullName evidence="9">Transcription factor iws1</fullName>
    </submittedName>
</protein>
<feature type="compositionally biased region" description="Polar residues" evidence="7">
    <location>
        <begin position="374"/>
        <end position="389"/>
    </location>
</feature>
<dbReference type="OrthoDB" id="21124at2759"/>
<comment type="function">
    <text evidence="4">Transcription factor involved in RNA polymerase II transcription regulation. May function in both SPT15/TBP post-recruitment and recruitment steps of transcription.</text>
</comment>
<dbReference type="Gene3D" id="1.20.930.10">
    <property type="entry name" value="Conserved domain common to transcription factors TFIIS, elongin A, CRSP70"/>
    <property type="match status" value="1"/>
</dbReference>
<comment type="subcellular location">
    <subcellularLocation>
        <location evidence="6">Nucleus</location>
    </subcellularLocation>
</comment>
<comment type="similarity">
    <text evidence="5">Belongs to the IWS1 family.</text>
</comment>
<evidence type="ECO:0000313" key="9">
    <source>
        <dbReference type="EMBL" id="CAF9928852.1"/>
    </source>
</evidence>
<evidence type="ECO:0000256" key="6">
    <source>
        <dbReference type="PROSITE-ProRule" id="PRU00649"/>
    </source>
</evidence>
<feature type="compositionally biased region" description="Acidic residues" evidence="7">
    <location>
        <begin position="61"/>
        <end position="71"/>
    </location>
</feature>